<feature type="compositionally biased region" description="Polar residues" evidence="1">
    <location>
        <begin position="583"/>
        <end position="592"/>
    </location>
</feature>
<reference evidence="3 4" key="1">
    <citation type="submission" date="2019-02" db="EMBL/GenBank/DDBJ databases">
        <title>Genome sequencing of the rare red list fungi Dentipellis fragilis.</title>
        <authorList>
            <person name="Buettner E."/>
            <person name="Kellner H."/>
        </authorList>
    </citation>
    <scope>NUCLEOTIDE SEQUENCE [LARGE SCALE GENOMIC DNA]</scope>
    <source>
        <strain evidence="3 4">DSM 105465</strain>
    </source>
</reference>
<dbReference type="GO" id="GO:0003700">
    <property type="term" value="F:DNA-binding transcription factor activity"/>
    <property type="evidence" value="ECO:0007669"/>
    <property type="project" value="InterPro"/>
</dbReference>
<feature type="compositionally biased region" description="Low complexity" evidence="1">
    <location>
        <begin position="197"/>
        <end position="207"/>
    </location>
</feature>
<feature type="region of interest" description="Disordered" evidence="1">
    <location>
        <begin position="455"/>
        <end position="500"/>
    </location>
</feature>
<dbReference type="Proteomes" id="UP000298327">
    <property type="component" value="Unassembled WGS sequence"/>
</dbReference>
<organism evidence="3 4">
    <name type="scientific">Dentipellis fragilis</name>
    <dbReference type="NCBI Taxonomy" id="205917"/>
    <lineage>
        <taxon>Eukaryota</taxon>
        <taxon>Fungi</taxon>
        <taxon>Dikarya</taxon>
        <taxon>Basidiomycota</taxon>
        <taxon>Agaricomycotina</taxon>
        <taxon>Agaricomycetes</taxon>
        <taxon>Russulales</taxon>
        <taxon>Hericiaceae</taxon>
        <taxon>Dentipellis</taxon>
    </lineage>
</organism>
<feature type="compositionally biased region" description="Low complexity" evidence="1">
    <location>
        <begin position="420"/>
        <end position="431"/>
    </location>
</feature>
<protein>
    <recommendedName>
        <fullName evidence="2">BZIP domain-containing protein</fullName>
    </recommendedName>
</protein>
<gene>
    <name evidence="3" type="ORF">EVG20_g3474</name>
</gene>
<dbReference type="STRING" id="205917.A0A4Y9Z4D7"/>
<evidence type="ECO:0000313" key="3">
    <source>
        <dbReference type="EMBL" id="TFY68661.1"/>
    </source>
</evidence>
<evidence type="ECO:0000313" key="4">
    <source>
        <dbReference type="Proteomes" id="UP000298327"/>
    </source>
</evidence>
<dbReference type="InterPro" id="IPR004827">
    <property type="entry name" value="bZIP"/>
</dbReference>
<proteinExistence type="predicted"/>
<keyword evidence="4" id="KW-1185">Reference proteome</keyword>
<name>A0A4Y9Z4D7_9AGAM</name>
<feature type="region of interest" description="Disordered" evidence="1">
    <location>
        <begin position="34"/>
        <end position="67"/>
    </location>
</feature>
<evidence type="ECO:0000259" key="2">
    <source>
        <dbReference type="PROSITE" id="PS00036"/>
    </source>
</evidence>
<dbReference type="PROSITE" id="PS00036">
    <property type="entry name" value="BZIP_BASIC"/>
    <property type="match status" value="1"/>
</dbReference>
<dbReference type="AlphaFoldDB" id="A0A4Y9Z4D7"/>
<evidence type="ECO:0000256" key="1">
    <source>
        <dbReference type="SAM" id="MobiDB-lite"/>
    </source>
</evidence>
<feature type="region of interest" description="Disordered" evidence="1">
    <location>
        <begin position="574"/>
        <end position="596"/>
    </location>
</feature>
<sequence>MLVDNPLQPSLFTLNNPDMSEFFNIDLMLGSSSQQQAASSSRSSSHSPHSAFSSLPSPPTSFNPNIAINDNQATDFFNFYLEDEYAKVDPLAPPPMATSAAPFDFLGAFAPSGSSPESGNGSADQSPPFSIDPQLVGTPATSKALSDIDEHEEAEMKHEDDHEDDEDDESFLSIAPVKVGGKGKGRRGTVQSGGITKKAAPVVSAVVRVRDDDKDDDWRPSPEEYKKMSSKEKRQLRNKISARNFRVRRKEHRAAQRDLFAQEGAPRRRGRAESPVLPPPGPLPVPAARPASTKPALLTPNMHKDLPTSPRMGNGKAFWGGSAAFGGITPVHTTLIPESFAQPLVGKPVTPRNSSLQENINPSLNGNNTTGLAAAAFGSGPGKAGKPSPAAFDMFADSNPFTMKMLDAYRMQLWTRMAAQQQQQNQHAASQTPAPHKPITGLASNLRPHYFTSASPSKAMLQPSSSNSPLSALLAGKHYPTPPTSPKLTPAAAPKRDSNATNAEHAMIAAMASQTLFQRLGSAFWDAFSGSSPAAATASGSGSPRTQWDADKVRRVLEGKAVVRVVDIEEPRAPAAAPPSIRKMQSTPQMQTPRDKHCDCFTKTLEESMRALSLGKKQA</sequence>
<feature type="compositionally biased region" description="Low complexity" evidence="1">
    <location>
        <begin position="111"/>
        <end position="122"/>
    </location>
</feature>
<accession>A0A4Y9Z4D7</accession>
<comment type="caution">
    <text evidence="3">The sequence shown here is derived from an EMBL/GenBank/DDBJ whole genome shotgun (WGS) entry which is preliminary data.</text>
</comment>
<dbReference type="EMBL" id="SEOQ01000156">
    <property type="protein sequence ID" value="TFY68661.1"/>
    <property type="molecule type" value="Genomic_DNA"/>
</dbReference>
<feature type="region of interest" description="Disordered" evidence="1">
    <location>
        <begin position="108"/>
        <end position="309"/>
    </location>
</feature>
<feature type="compositionally biased region" description="Pro residues" evidence="1">
    <location>
        <begin position="276"/>
        <end position="287"/>
    </location>
</feature>
<dbReference type="OrthoDB" id="5571888at2759"/>
<feature type="compositionally biased region" description="Low complexity" evidence="1">
    <location>
        <begin position="461"/>
        <end position="475"/>
    </location>
</feature>
<feature type="compositionally biased region" description="Acidic residues" evidence="1">
    <location>
        <begin position="161"/>
        <end position="170"/>
    </location>
</feature>
<feature type="compositionally biased region" description="Low complexity" evidence="1">
    <location>
        <begin position="34"/>
        <end position="55"/>
    </location>
</feature>
<feature type="compositionally biased region" description="Basic and acidic residues" evidence="1">
    <location>
        <begin position="208"/>
        <end position="235"/>
    </location>
</feature>
<feature type="region of interest" description="Disordered" evidence="1">
    <location>
        <begin position="420"/>
        <end position="443"/>
    </location>
</feature>
<feature type="domain" description="BZIP" evidence="2">
    <location>
        <begin position="233"/>
        <end position="248"/>
    </location>
</feature>